<dbReference type="PANTHER" id="PTHR31734:SF261">
    <property type="entry name" value="AUXIN-RESPONSIVE PROTEIN IAA13"/>
    <property type="match status" value="1"/>
</dbReference>
<evidence type="ECO:0000256" key="10">
    <source>
        <dbReference type="SAM" id="Phobius"/>
    </source>
</evidence>
<feature type="compositionally biased region" description="Basic and acidic residues" evidence="9">
    <location>
        <begin position="203"/>
        <end position="215"/>
    </location>
</feature>
<feature type="compositionally biased region" description="Polar residues" evidence="9">
    <location>
        <begin position="127"/>
        <end position="138"/>
    </location>
</feature>
<name>A0A5D2BH11_GOSDA</name>
<evidence type="ECO:0000259" key="11">
    <source>
        <dbReference type="PROSITE" id="PS51745"/>
    </source>
</evidence>
<evidence type="ECO:0000256" key="3">
    <source>
        <dbReference type="ARBA" id="ARBA00022491"/>
    </source>
</evidence>
<comment type="function">
    <text evidence="8">Aux/IAA proteins are short-lived transcriptional factors that function as repressors of early auxin response genes at low auxin concentrations.</text>
</comment>
<dbReference type="FunFam" id="3.10.20.90:FF:000078">
    <property type="entry name" value="Auxin-responsive protein"/>
    <property type="match status" value="1"/>
</dbReference>
<dbReference type="GO" id="GO:0005634">
    <property type="term" value="C:nucleus"/>
    <property type="evidence" value="ECO:0007669"/>
    <property type="project" value="UniProtKB-SubCell"/>
</dbReference>
<keyword evidence="4 8" id="KW-0805">Transcription regulation</keyword>
<feature type="transmembrane region" description="Helical" evidence="10">
    <location>
        <begin position="20"/>
        <end position="37"/>
    </location>
</feature>
<keyword evidence="7 8" id="KW-0927">Auxin signaling pathway</keyword>
<comment type="subunit">
    <text evidence="8">Homodimers and heterodimers.</text>
</comment>
<dbReference type="InterPro" id="IPR033389">
    <property type="entry name" value="AUX/IAA_dom"/>
</dbReference>
<dbReference type="Proteomes" id="UP000323506">
    <property type="component" value="Chromosome D09"/>
</dbReference>
<gene>
    <name evidence="12" type="ORF">ES288_D09G268800v1</name>
</gene>
<proteinExistence type="inferred from homology"/>
<evidence type="ECO:0000256" key="6">
    <source>
        <dbReference type="ARBA" id="ARBA00023242"/>
    </source>
</evidence>
<evidence type="ECO:0000256" key="4">
    <source>
        <dbReference type="ARBA" id="ARBA00023015"/>
    </source>
</evidence>
<dbReference type="GO" id="GO:0006355">
    <property type="term" value="P:regulation of DNA-templated transcription"/>
    <property type="evidence" value="ECO:0007669"/>
    <property type="project" value="InterPro"/>
</dbReference>
<dbReference type="GO" id="GO:0009734">
    <property type="term" value="P:auxin-activated signaling pathway"/>
    <property type="evidence" value="ECO:0007669"/>
    <property type="project" value="UniProtKB-UniRule"/>
</dbReference>
<keyword evidence="10" id="KW-0812">Transmembrane</keyword>
<evidence type="ECO:0000256" key="1">
    <source>
        <dbReference type="ARBA" id="ARBA00004123"/>
    </source>
</evidence>
<reference evidence="12 13" key="1">
    <citation type="submission" date="2019-06" db="EMBL/GenBank/DDBJ databases">
        <title>WGS assembly of Gossypium darwinii.</title>
        <authorList>
            <person name="Chen Z.J."/>
            <person name="Sreedasyam A."/>
            <person name="Ando A."/>
            <person name="Song Q."/>
            <person name="De L."/>
            <person name="Hulse-Kemp A."/>
            <person name="Ding M."/>
            <person name="Ye W."/>
            <person name="Kirkbride R."/>
            <person name="Jenkins J."/>
            <person name="Plott C."/>
            <person name="Lovell J."/>
            <person name="Lin Y.-M."/>
            <person name="Vaughn R."/>
            <person name="Liu B."/>
            <person name="Li W."/>
            <person name="Simpson S."/>
            <person name="Scheffler B."/>
            <person name="Saski C."/>
            <person name="Grover C."/>
            <person name="Hu G."/>
            <person name="Conover J."/>
            <person name="Carlson J."/>
            <person name="Shu S."/>
            <person name="Boston L."/>
            <person name="Williams M."/>
            <person name="Peterson D."/>
            <person name="Mcgee K."/>
            <person name="Jones D."/>
            <person name="Wendel J."/>
            <person name="Stelly D."/>
            <person name="Grimwood J."/>
            <person name="Schmutz J."/>
        </authorList>
    </citation>
    <scope>NUCLEOTIDE SEQUENCE [LARGE SCALE GENOMIC DNA]</scope>
    <source>
        <strain evidence="12">1808015.09</strain>
    </source>
</reference>
<comment type="subcellular location">
    <subcellularLocation>
        <location evidence="1 8">Nucleus</location>
    </subcellularLocation>
</comment>
<accession>A0A5D2BH11</accession>
<evidence type="ECO:0000256" key="7">
    <source>
        <dbReference type="ARBA" id="ARBA00023294"/>
    </source>
</evidence>
<feature type="region of interest" description="Disordered" evidence="9">
    <location>
        <begin position="120"/>
        <end position="161"/>
    </location>
</feature>
<keyword evidence="10" id="KW-1133">Transmembrane helix</keyword>
<dbReference type="PANTHER" id="PTHR31734">
    <property type="entry name" value="AUXIN-RESPONSIVE PROTEIN IAA17"/>
    <property type="match status" value="1"/>
</dbReference>
<evidence type="ECO:0000313" key="13">
    <source>
        <dbReference type="Proteomes" id="UP000323506"/>
    </source>
</evidence>
<comment type="similarity">
    <text evidence="2 8">Belongs to the Aux/IAA family.</text>
</comment>
<feature type="region of interest" description="Disordered" evidence="9">
    <location>
        <begin position="177"/>
        <end position="217"/>
    </location>
</feature>
<protein>
    <recommendedName>
        <fullName evidence="8">Auxin-responsive protein</fullName>
    </recommendedName>
</protein>
<evidence type="ECO:0000256" key="5">
    <source>
        <dbReference type="ARBA" id="ARBA00023163"/>
    </source>
</evidence>
<dbReference type="EMBL" id="CM017709">
    <property type="protein sequence ID" value="TYG55383.1"/>
    <property type="molecule type" value="Genomic_DNA"/>
</dbReference>
<feature type="transmembrane region" description="Helical" evidence="10">
    <location>
        <begin position="43"/>
        <end position="62"/>
    </location>
</feature>
<evidence type="ECO:0000256" key="2">
    <source>
        <dbReference type="ARBA" id="ARBA00006728"/>
    </source>
</evidence>
<keyword evidence="10" id="KW-0472">Membrane</keyword>
<evidence type="ECO:0000256" key="9">
    <source>
        <dbReference type="SAM" id="MobiDB-lite"/>
    </source>
</evidence>
<sequence length="336" mass="36332">MIMSENGEGGGRTRGHMGPIIITPSTTFFSLLILHLTQNPYNFLLFLVMEGGLVLLGGGANGGGSGGSSGFSTNESAMSEASSYLAETELELGLGLSIGGPTGKINKASGRILTAKDFPVPRRASMNGGTPPSVTVSGTKRAADQSVPHDGGSPTATSQVVGWPPIRSYRMNSLVNNNQAKAPRAEEEHKGINEEEEEEEEDKAIKDGSKQKKPNENLGHIGFIKVNMDGIRIGRKVDLNAHSSYHSLASALENMFLRSAGAEKQQLTMPSKLLDGSSEFVLTYEDKEGDWMLVGDVPWMMFLTSVRRLRIMKTSEVNGLAPRFHERNRTQRSKLI</sequence>
<feature type="compositionally biased region" description="Basic and acidic residues" evidence="9">
    <location>
        <begin position="183"/>
        <end position="193"/>
    </location>
</feature>
<keyword evidence="13" id="KW-1185">Reference proteome</keyword>
<keyword evidence="5 8" id="KW-0804">Transcription</keyword>
<keyword evidence="3 8" id="KW-0678">Repressor</keyword>
<keyword evidence="6 8" id="KW-0539">Nucleus</keyword>
<evidence type="ECO:0000256" key="8">
    <source>
        <dbReference type="RuleBase" id="RU004549"/>
    </source>
</evidence>
<dbReference type="InterPro" id="IPR053793">
    <property type="entry name" value="PB1-like"/>
</dbReference>
<dbReference type="PROSITE" id="PS51745">
    <property type="entry name" value="PB1"/>
    <property type="match status" value="1"/>
</dbReference>
<dbReference type="Gene3D" id="3.10.20.90">
    <property type="entry name" value="Phosphatidylinositol 3-kinase Catalytic Subunit, Chain A, domain 1"/>
    <property type="match status" value="1"/>
</dbReference>
<dbReference type="InterPro" id="IPR003311">
    <property type="entry name" value="AUX_IAA"/>
</dbReference>
<evidence type="ECO:0000313" key="12">
    <source>
        <dbReference type="EMBL" id="TYG55383.1"/>
    </source>
</evidence>
<organism evidence="12 13">
    <name type="scientific">Gossypium darwinii</name>
    <name type="common">Darwin's cotton</name>
    <name type="synonym">Gossypium barbadense var. darwinii</name>
    <dbReference type="NCBI Taxonomy" id="34276"/>
    <lineage>
        <taxon>Eukaryota</taxon>
        <taxon>Viridiplantae</taxon>
        <taxon>Streptophyta</taxon>
        <taxon>Embryophyta</taxon>
        <taxon>Tracheophyta</taxon>
        <taxon>Spermatophyta</taxon>
        <taxon>Magnoliopsida</taxon>
        <taxon>eudicotyledons</taxon>
        <taxon>Gunneridae</taxon>
        <taxon>Pentapetalae</taxon>
        <taxon>rosids</taxon>
        <taxon>malvids</taxon>
        <taxon>Malvales</taxon>
        <taxon>Malvaceae</taxon>
        <taxon>Malvoideae</taxon>
        <taxon>Gossypium</taxon>
    </lineage>
</organism>
<dbReference type="Pfam" id="PF02309">
    <property type="entry name" value="AUX_IAA"/>
    <property type="match status" value="1"/>
</dbReference>
<dbReference type="SUPFAM" id="SSF54277">
    <property type="entry name" value="CAD &amp; PB1 domains"/>
    <property type="match status" value="1"/>
</dbReference>
<dbReference type="AlphaFoldDB" id="A0A5D2BH11"/>
<feature type="domain" description="PB1" evidence="11">
    <location>
        <begin position="221"/>
        <end position="314"/>
    </location>
</feature>